<dbReference type="Gene3D" id="6.10.140.2220">
    <property type="match status" value="1"/>
</dbReference>
<name>A0A2P6N9U8_9EUKA</name>
<dbReference type="Proteomes" id="UP000241769">
    <property type="component" value="Unassembled WGS sequence"/>
</dbReference>
<evidence type="ECO:0000313" key="2">
    <source>
        <dbReference type="EMBL" id="PRP80709.1"/>
    </source>
</evidence>
<gene>
    <name evidence="2" type="ORF">PROFUN_11582</name>
</gene>
<evidence type="ECO:0000313" key="3">
    <source>
        <dbReference type="Proteomes" id="UP000241769"/>
    </source>
</evidence>
<feature type="region of interest" description="Disordered" evidence="1">
    <location>
        <begin position="347"/>
        <end position="378"/>
    </location>
</feature>
<sequence length="947" mass="108286">MSSVKTSILDEDGKRLLPRYLPPNYKTAARLELFPYIQPEAIEVFFLLINTPLVHLIPLGFPRRAHKSWRAFVAGKHIEGAMAAALCAIMDESIELDLSTFVEHLQFNEYHTSNGLCSVFYSYFITENSGRNTADEAEAISDQHCQQIFDAILSVMIQSRVQDAVPQYIPEIITFLRSHLESPIIRSSWIERLCDIDAIERLTFFLTARECEDIALPNRIMTTARLILAVVEVRPSAFQDVTFLPLLLKHVSLYEDNREFVSVTADIMRLRMREEMKGVLFFSVKSSVKTFAILMWWIDRVASFFDTRFGVPRGVPIKPQRVCATCGKVGVKSKECQLAHWKEHKRECKSESDATQNKENRHTADSDKNSNARLMQSNTNADWSVTEELDAEQRRLLTQYLPSDYKTASHSKLAPHIKVVCNDRIHPPDNFRQLYEQMNPARPLQQRFEATTVTRLLMSFRKRQTSQRSQTLHRFVNGVPRDPSCGKRQHKDSCGTFQVERPKVFLPPHFQEWGGHSLTQIPIPAHFGSPTPPRHVTPIAVNRCLISYRGMSKQYRDILGQHSRLLFNATLSVLEESRHNEIIFPCFASIVNFLRPYLDDGETSCLQQLCDVNAFERITFSLDQSLKMSLKIRPEILLNTVRLALAMVEVCPHIVTNKRFLYHMSIQIAELADGSTRDELTQLIADIVRHRLRVDDDDLTVTLGRSLQVVTGELMARPIKNGRFPSYTRSICEMVHEAALHPAVWKSFTEFVRSAGMTNACWLLTPNIIQCRADFNSMLGLLLLLLRKIHGSCASLQLESKDLENVFSALLSSKVPLKLRLDLIELLHLVTTNHETSFIAAAANISQPSLLDYAKEVKPQRVCATCGKVGVKSKRDTAAESVKWVTGRNTRESVEATRRIEREDLHLHHVHKELDDRDHYGLDVYDVEFRNAKDKKLTPLMRWTDTV</sequence>
<organism evidence="2 3">
    <name type="scientific">Planoprotostelium fungivorum</name>
    <dbReference type="NCBI Taxonomy" id="1890364"/>
    <lineage>
        <taxon>Eukaryota</taxon>
        <taxon>Amoebozoa</taxon>
        <taxon>Evosea</taxon>
        <taxon>Variosea</taxon>
        <taxon>Cavosteliida</taxon>
        <taxon>Cavosteliaceae</taxon>
        <taxon>Planoprotostelium</taxon>
    </lineage>
</organism>
<comment type="caution">
    <text evidence="2">The sequence shown here is derived from an EMBL/GenBank/DDBJ whole genome shotgun (WGS) entry which is preliminary data.</text>
</comment>
<evidence type="ECO:0008006" key="4">
    <source>
        <dbReference type="Google" id="ProtNLM"/>
    </source>
</evidence>
<reference evidence="2 3" key="1">
    <citation type="journal article" date="2018" name="Genome Biol. Evol.">
        <title>Multiple Roots of Fruiting Body Formation in Amoebozoa.</title>
        <authorList>
            <person name="Hillmann F."/>
            <person name="Forbes G."/>
            <person name="Novohradska S."/>
            <person name="Ferling I."/>
            <person name="Riege K."/>
            <person name="Groth M."/>
            <person name="Westermann M."/>
            <person name="Marz M."/>
            <person name="Spaller T."/>
            <person name="Winckler T."/>
            <person name="Schaap P."/>
            <person name="Glockner G."/>
        </authorList>
    </citation>
    <scope>NUCLEOTIDE SEQUENCE [LARGE SCALE GENOMIC DNA]</scope>
    <source>
        <strain evidence="2 3">Jena</strain>
    </source>
</reference>
<dbReference type="SUPFAM" id="SSF144232">
    <property type="entry name" value="HIT/MYND zinc finger-like"/>
    <property type="match status" value="1"/>
</dbReference>
<feature type="compositionally biased region" description="Basic and acidic residues" evidence="1">
    <location>
        <begin position="347"/>
        <end position="370"/>
    </location>
</feature>
<accession>A0A2P6N9U8</accession>
<evidence type="ECO:0000256" key="1">
    <source>
        <dbReference type="SAM" id="MobiDB-lite"/>
    </source>
</evidence>
<keyword evidence="3" id="KW-1185">Reference proteome</keyword>
<proteinExistence type="predicted"/>
<dbReference type="EMBL" id="MDYQ01000140">
    <property type="protein sequence ID" value="PRP80709.1"/>
    <property type="molecule type" value="Genomic_DNA"/>
</dbReference>
<dbReference type="AlphaFoldDB" id="A0A2P6N9U8"/>
<protein>
    <recommendedName>
        <fullName evidence="4">MYND-type domain-containing protein</fullName>
    </recommendedName>
</protein>
<dbReference type="InParanoid" id="A0A2P6N9U8"/>